<comment type="similarity">
    <text evidence="1">Belongs to the Mg-chelatase subunits D/I family. ComM subfamily.</text>
</comment>
<reference evidence="3 4" key="1">
    <citation type="submission" date="2019-08" db="EMBL/GenBank/DDBJ databases">
        <title>Highly reduced genomes of protist endosymbionts show evolutionary convergence.</title>
        <authorList>
            <person name="George E."/>
            <person name="Husnik F."/>
            <person name="Tashyreva D."/>
            <person name="Prokopchuk G."/>
            <person name="Horak A."/>
            <person name="Kwong W.K."/>
            <person name="Lukes J."/>
            <person name="Keeling P.J."/>
        </authorList>
    </citation>
    <scope>NUCLEOTIDE SEQUENCE [LARGE SCALE GENOMIC DNA]</scope>
    <source>
        <strain evidence="3">1604LC</strain>
    </source>
</reference>
<dbReference type="PANTHER" id="PTHR32039">
    <property type="entry name" value="MAGNESIUM-CHELATASE SUBUNIT CHLI"/>
    <property type="match status" value="1"/>
</dbReference>
<organism evidence="3 4">
    <name type="scientific">Candidatus Cytomitobacter primus</name>
    <dbReference type="NCBI Taxonomy" id="2066024"/>
    <lineage>
        <taxon>Bacteria</taxon>
        <taxon>Pseudomonadati</taxon>
        <taxon>Pseudomonadota</taxon>
        <taxon>Alphaproteobacteria</taxon>
        <taxon>Holosporales</taxon>
        <taxon>Holosporaceae</taxon>
        <taxon>Candidatus Cytomitobacter</taxon>
    </lineage>
</organism>
<dbReference type="RefSeq" id="WP_148971932.1">
    <property type="nucleotide sequence ID" value="NZ_CP043316.1"/>
</dbReference>
<dbReference type="SUPFAM" id="SSF52540">
    <property type="entry name" value="P-loop containing nucleoside triphosphate hydrolases"/>
    <property type="match status" value="1"/>
</dbReference>
<dbReference type="AlphaFoldDB" id="A0A5C0UGL7"/>
<dbReference type="InterPro" id="IPR027417">
    <property type="entry name" value="P-loop_NTPase"/>
</dbReference>
<gene>
    <name evidence="3" type="ORF">FZC34_02770</name>
</gene>
<evidence type="ECO:0000256" key="1">
    <source>
        <dbReference type="ARBA" id="ARBA00006354"/>
    </source>
</evidence>
<dbReference type="Pfam" id="PF13335">
    <property type="entry name" value="Mg_chelatase_C"/>
    <property type="match status" value="1"/>
</dbReference>
<dbReference type="NCBIfam" id="TIGR00368">
    <property type="entry name" value="YifB family Mg chelatase-like AAA ATPase"/>
    <property type="match status" value="1"/>
</dbReference>
<evidence type="ECO:0000313" key="3">
    <source>
        <dbReference type="EMBL" id="QEK38811.1"/>
    </source>
</evidence>
<dbReference type="InterPro" id="IPR020568">
    <property type="entry name" value="Ribosomal_Su5_D2-typ_SF"/>
</dbReference>
<accession>A0A5C0UGL7</accession>
<dbReference type="GO" id="GO:0005524">
    <property type="term" value="F:ATP binding"/>
    <property type="evidence" value="ECO:0007669"/>
    <property type="project" value="InterPro"/>
</dbReference>
<dbReference type="OrthoDB" id="9813147at2"/>
<dbReference type="Gene3D" id="3.40.50.300">
    <property type="entry name" value="P-loop containing nucleotide triphosphate hydrolases"/>
    <property type="match status" value="1"/>
</dbReference>
<sequence length="509" mass="55662">MSVATVSTIAFHGLQPIAVQVQAHVGKGLPAFHIVGLADKAVAESKERIKSALQSIGLSLPAKRVVINMSPADIQKEGNHYDLPIILSILEALEIIPQDYLKDWIIMGEISLDAQISHVTGALLAAVFAANSNKGLICPASCGKEAKWGGDLNILAPLNLIQLLNHIKGIQLCPEPPITHTKDRKNDQDFADVKGHESIKRALEISAAGKHHTLMIGPPGAGKSMLSERMNTILPELSTKEALEVSMIYSVSNLNNKSGLIKKRPFRAPHHNSSLPSIIGGGYKCKPGEISLAHHGILFMDELSLWAPSVLNGLRESIETGHISVARANGNIQYPAQFQLIAAMNPCICGHAYDLEQRCGKFPVCYNNYINKIPGPIWDRFGIIISIDKLSPWELSEINGKSKSSAEMKHDVEKAITMQKTRYAGLSFSCNHNVPSSKIGILNVSQEAMELINKYAKSINMSNRRYYNSIKIARTIADIEGSVSVQTNHIEESISYNIFQKNISPVQIK</sequence>
<dbReference type="InterPro" id="IPR003593">
    <property type="entry name" value="AAA+_ATPase"/>
</dbReference>
<dbReference type="PANTHER" id="PTHR32039:SF7">
    <property type="entry name" value="COMPETENCE PROTEIN COMM"/>
    <property type="match status" value="1"/>
</dbReference>
<keyword evidence="4" id="KW-1185">Reference proteome</keyword>
<dbReference type="Gene3D" id="3.30.230.10">
    <property type="match status" value="1"/>
</dbReference>
<proteinExistence type="inferred from homology"/>
<dbReference type="InterPro" id="IPR045006">
    <property type="entry name" value="CHLI-like"/>
</dbReference>
<name>A0A5C0UGL7_9PROT</name>
<dbReference type="InterPro" id="IPR014721">
    <property type="entry name" value="Ribsml_uS5_D2-typ_fold_subgr"/>
</dbReference>
<dbReference type="InterPro" id="IPR004482">
    <property type="entry name" value="Mg_chelat-rel"/>
</dbReference>
<dbReference type="InterPro" id="IPR025158">
    <property type="entry name" value="Mg_chelat-rel_C"/>
</dbReference>
<dbReference type="EMBL" id="CP043316">
    <property type="protein sequence ID" value="QEK38811.1"/>
    <property type="molecule type" value="Genomic_DNA"/>
</dbReference>
<dbReference type="InterPro" id="IPR000523">
    <property type="entry name" value="Mg_chelatse_chII-like_cat_dom"/>
</dbReference>
<dbReference type="SUPFAM" id="SSF54211">
    <property type="entry name" value="Ribosomal protein S5 domain 2-like"/>
    <property type="match status" value="1"/>
</dbReference>
<dbReference type="KEGG" id="cpri:FZC34_02770"/>
<dbReference type="Pfam" id="PF13541">
    <property type="entry name" value="ChlI"/>
    <property type="match status" value="1"/>
</dbReference>
<dbReference type="Proteomes" id="UP000325004">
    <property type="component" value="Chromosome"/>
</dbReference>
<protein>
    <submittedName>
        <fullName evidence="3">YifB family Mg chelatase-like AAA ATPase</fullName>
    </submittedName>
</protein>
<dbReference type="SMART" id="SM00382">
    <property type="entry name" value="AAA"/>
    <property type="match status" value="1"/>
</dbReference>
<evidence type="ECO:0000259" key="2">
    <source>
        <dbReference type="SMART" id="SM00382"/>
    </source>
</evidence>
<feature type="domain" description="AAA+ ATPase" evidence="2">
    <location>
        <begin position="209"/>
        <end position="391"/>
    </location>
</feature>
<evidence type="ECO:0000313" key="4">
    <source>
        <dbReference type="Proteomes" id="UP000325004"/>
    </source>
</evidence>
<dbReference type="Pfam" id="PF01078">
    <property type="entry name" value="Mg_chelatase"/>
    <property type="match status" value="1"/>
</dbReference>